<dbReference type="PANTHER" id="PTHR36845">
    <property type="entry name" value="HYDROLASE, PUTATIVE (AFU_ORTHOLOGUE AFUA_7G05090)-RELATED"/>
    <property type="match status" value="1"/>
</dbReference>
<dbReference type="OrthoDB" id="428577at2"/>
<gene>
    <name evidence="3" type="ORF">SAMN05443244_0784</name>
</gene>
<evidence type="ECO:0000313" key="3">
    <source>
        <dbReference type="EMBL" id="SEB49073.1"/>
    </source>
</evidence>
<dbReference type="InterPro" id="IPR052369">
    <property type="entry name" value="UG_Glycosaminoglycan_Hydrolase"/>
</dbReference>
<comment type="similarity">
    <text evidence="2">Belongs to the glycosyl hydrolase 88 family.</text>
</comment>
<dbReference type="InterPro" id="IPR012341">
    <property type="entry name" value="6hp_glycosidase-like_sf"/>
</dbReference>
<dbReference type="Gene3D" id="1.50.10.10">
    <property type="match status" value="1"/>
</dbReference>
<dbReference type="GO" id="GO:0052757">
    <property type="term" value="F:chondroitin hydrolase activity"/>
    <property type="evidence" value="ECO:0007669"/>
    <property type="project" value="TreeGrafter"/>
</dbReference>
<protein>
    <submittedName>
        <fullName evidence="3">Glycosyl Hydrolase Family 88</fullName>
    </submittedName>
</protein>
<evidence type="ECO:0000313" key="4">
    <source>
        <dbReference type="Proteomes" id="UP000182409"/>
    </source>
</evidence>
<keyword evidence="1 3" id="KW-0378">Hydrolase</keyword>
<dbReference type="PANTHER" id="PTHR36845:SF1">
    <property type="entry name" value="HYDROLASE, PUTATIVE (AFU_ORTHOLOGUE AFUA_7G05090)-RELATED"/>
    <property type="match status" value="1"/>
</dbReference>
<proteinExistence type="inferred from homology"/>
<dbReference type="InterPro" id="IPR008928">
    <property type="entry name" value="6-hairpin_glycosidase_sf"/>
</dbReference>
<reference evidence="3 4" key="1">
    <citation type="submission" date="2016-10" db="EMBL/GenBank/DDBJ databases">
        <authorList>
            <person name="de Groot N.N."/>
        </authorList>
    </citation>
    <scope>NUCLEOTIDE SEQUENCE [LARGE SCALE GENOMIC DNA]</scope>
    <source>
        <strain evidence="3 4">AB35.6</strain>
    </source>
</reference>
<sequence length="456" mass="50723">MKIQNELKASELVAPLARLFELATEKTARIADRWTPQMGAPVVTAAGVYKGRNWTQWTQGFAYGNALLCYDMTGDQEMLRIGRDNTLHHMAEHISHTGVHDHGFNNLSTYGQLRRLMLEGKTERNEWELNFCELAIKTSGAVQAARWTDLPEGLGYVYSFNGSHSLFIDTMRTVRICSAAHALGHTLLGEQDRSINLLARMLIHAKTSSKYNIFFGEGRDIYDTPELRGRTVHEAVFNPASGTFRCPSTQQGYTPFTTWTRGLAWAMLGYAEQLEFVLSREEVDFAATGVMTRAEAIALMTRTAKATCDFYMQQGTAADGICYWDTGAPSLYKLGDWQSAAADPFNAFEPVDASASAIAAQGLLRLGRALGAEGKEYFQAGLTVAKALLQEPYLSTAPKHEGILLHSIYHRPNGWDYVPAGSAIPYGESSMWGDYHMLELGLLLSRLAEDKYYTFF</sequence>
<organism evidence="3 4">
    <name type="scientific">Terriglobus roseus</name>
    <dbReference type="NCBI Taxonomy" id="392734"/>
    <lineage>
        <taxon>Bacteria</taxon>
        <taxon>Pseudomonadati</taxon>
        <taxon>Acidobacteriota</taxon>
        <taxon>Terriglobia</taxon>
        <taxon>Terriglobales</taxon>
        <taxon>Acidobacteriaceae</taxon>
        <taxon>Terriglobus</taxon>
    </lineage>
</organism>
<dbReference type="Proteomes" id="UP000182409">
    <property type="component" value="Unassembled WGS sequence"/>
</dbReference>
<accession>A0A1H4JS31</accession>
<dbReference type="GO" id="GO:0000272">
    <property type="term" value="P:polysaccharide catabolic process"/>
    <property type="evidence" value="ECO:0007669"/>
    <property type="project" value="TreeGrafter"/>
</dbReference>
<evidence type="ECO:0000256" key="1">
    <source>
        <dbReference type="ARBA" id="ARBA00022801"/>
    </source>
</evidence>
<dbReference type="SUPFAM" id="SSF48208">
    <property type="entry name" value="Six-hairpin glycosidases"/>
    <property type="match status" value="1"/>
</dbReference>
<evidence type="ECO:0000256" key="2">
    <source>
        <dbReference type="ARBA" id="ARBA00038358"/>
    </source>
</evidence>
<dbReference type="EMBL" id="FNSD01000001">
    <property type="protein sequence ID" value="SEB49073.1"/>
    <property type="molecule type" value="Genomic_DNA"/>
</dbReference>
<name>A0A1H4JS31_9BACT</name>
<dbReference type="AlphaFoldDB" id="A0A1H4JS31"/>
<dbReference type="RefSeq" id="WP_074652433.1">
    <property type="nucleotide sequence ID" value="NZ_FNSD01000001.1"/>
</dbReference>